<name>A0ABT1CCU2_9HYPH</name>
<comment type="caution">
    <text evidence="2">The sequence shown here is derived from an EMBL/GenBank/DDBJ whole genome shotgun (WGS) entry which is preliminary data.</text>
</comment>
<keyword evidence="1" id="KW-1133">Transmembrane helix</keyword>
<dbReference type="Proteomes" id="UP001205906">
    <property type="component" value="Unassembled WGS sequence"/>
</dbReference>
<feature type="transmembrane region" description="Helical" evidence="1">
    <location>
        <begin position="20"/>
        <end position="37"/>
    </location>
</feature>
<sequence>MEHLSFHTPLVIFARDPSEVVLISTVAEALAFLFVRAQREDNRHWKAALESCRIAELGRGTTTAARSTFVAAIRQAGMLVDVNLAAI</sequence>
<gene>
    <name evidence="2" type="ORF">NGM99_21370</name>
</gene>
<dbReference type="Gene3D" id="6.10.250.730">
    <property type="match status" value="1"/>
</dbReference>
<dbReference type="EMBL" id="JAMXQS010000015">
    <property type="protein sequence ID" value="MCO6052343.1"/>
    <property type="molecule type" value="Genomic_DNA"/>
</dbReference>
<keyword evidence="3" id="KW-1185">Reference proteome</keyword>
<proteinExistence type="predicted"/>
<evidence type="ECO:0000313" key="3">
    <source>
        <dbReference type="Proteomes" id="UP001205906"/>
    </source>
</evidence>
<organism evidence="2 3">
    <name type="scientific">Mesorhizobium liriopis</name>
    <dbReference type="NCBI Taxonomy" id="2953882"/>
    <lineage>
        <taxon>Bacteria</taxon>
        <taxon>Pseudomonadati</taxon>
        <taxon>Pseudomonadota</taxon>
        <taxon>Alphaproteobacteria</taxon>
        <taxon>Hyphomicrobiales</taxon>
        <taxon>Phyllobacteriaceae</taxon>
        <taxon>Mesorhizobium</taxon>
    </lineage>
</organism>
<dbReference type="RefSeq" id="WP_252822768.1">
    <property type="nucleotide sequence ID" value="NZ_JAMXQS010000015.1"/>
</dbReference>
<keyword evidence="1" id="KW-0472">Membrane</keyword>
<dbReference type="InterPro" id="IPR010385">
    <property type="entry name" value="DUF982"/>
</dbReference>
<protein>
    <submittedName>
        <fullName evidence="2">DUF982 domain-containing protein</fullName>
    </submittedName>
</protein>
<evidence type="ECO:0000256" key="1">
    <source>
        <dbReference type="SAM" id="Phobius"/>
    </source>
</evidence>
<reference evidence="2 3" key="1">
    <citation type="submission" date="2022-06" db="EMBL/GenBank/DDBJ databases">
        <title>Mesorhizobium sp. strain RP14 Genome sequencing and assembly.</title>
        <authorList>
            <person name="Kim I."/>
        </authorList>
    </citation>
    <scope>NUCLEOTIDE SEQUENCE [LARGE SCALE GENOMIC DNA]</scope>
    <source>
        <strain evidence="3">RP14(2022)</strain>
    </source>
</reference>
<keyword evidence="1" id="KW-0812">Transmembrane</keyword>
<dbReference type="Pfam" id="PF06169">
    <property type="entry name" value="DUF982"/>
    <property type="match status" value="1"/>
</dbReference>
<accession>A0ABT1CCU2</accession>
<evidence type="ECO:0000313" key="2">
    <source>
        <dbReference type="EMBL" id="MCO6052343.1"/>
    </source>
</evidence>